<keyword evidence="4" id="KW-1185">Reference proteome</keyword>
<feature type="domain" description="Gelsolin-like" evidence="2">
    <location>
        <begin position="81"/>
        <end position="116"/>
    </location>
</feature>
<dbReference type="EMBL" id="JAUIZM010000008">
    <property type="protein sequence ID" value="KAK1368474.1"/>
    <property type="molecule type" value="Genomic_DNA"/>
</dbReference>
<sequence>MKLWNEKSVGEEKCDELRNSEASKLSPEKEDKSYLTRGLVDERVEMGRRLLEVKMRKLLTPCLLDLIVSEGHPESKDANSMTKELLDTNKCYLLDCGLEIYAWMGKKTSLDERKKCKSSCRGGMAGGWRRKDSSFRP</sequence>
<name>A0AAD8HLG4_9APIA</name>
<evidence type="ECO:0000256" key="1">
    <source>
        <dbReference type="SAM" id="MobiDB-lite"/>
    </source>
</evidence>
<organism evidence="3 4">
    <name type="scientific">Heracleum sosnowskyi</name>
    <dbReference type="NCBI Taxonomy" id="360622"/>
    <lineage>
        <taxon>Eukaryota</taxon>
        <taxon>Viridiplantae</taxon>
        <taxon>Streptophyta</taxon>
        <taxon>Embryophyta</taxon>
        <taxon>Tracheophyta</taxon>
        <taxon>Spermatophyta</taxon>
        <taxon>Magnoliopsida</taxon>
        <taxon>eudicotyledons</taxon>
        <taxon>Gunneridae</taxon>
        <taxon>Pentapetalae</taxon>
        <taxon>asterids</taxon>
        <taxon>campanulids</taxon>
        <taxon>Apiales</taxon>
        <taxon>Apiaceae</taxon>
        <taxon>Apioideae</taxon>
        <taxon>apioid superclade</taxon>
        <taxon>Tordylieae</taxon>
        <taxon>Tordyliinae</taxon>
        <taxon>Heracleum</taxon>
    </lineage>
</organism>
<accession>A0AAD8HLG4</accession>
<dbReference type="InterPro" id="IPR029006">
    <property type="entry name" value="ADF-H/Gelsolin-like_dom_sf"/>
</dbReference>
<reference evidence="3" key="2">
    <citation type="submission" date="2023-05" db="EMBL/GenBank/DDBJ databases">
        <authorList>
            <person name="Schelkunov M.I."/>
        </authorList>
    </citation>
    <scope>NUCLEOTIDE SEQUENCE</scope>
    <source>
        <strain evidence="3">Hsosn_3</strain>
        <tissue evidence="3">Leaf</tissue>
    </source>
</reference>
<comment type="caution">
    <text evidence="3">The sequence shown here is derived from an EMBL/GenBank/DDBJ whole genome shotgun (WGS) entry which is preliminary data.</text>
</comment>
<dbReference type="AlphaFoldDB" id="A0AAD8HLG4"/>
<feature type="region of interest" description="Disordered" evidence="1">
    <location>
        <begin position="1"/>
        <end position="31"/>
    </location>
</feature>
<reference evidence="3" key="1">
    <citation type="submission" date="2023-02" db="EMBL/GenBank/DDBJ databases">
        <title>Genome of toxic invasive species Heracleum sosnowskyi carries increased number of genes despite the absence of recent whole-genome duplications.</title>
        <authorList>
            <person name="Schelkunov M."/>
            <person name="Shtratnikova V."/>
            <person name="Makarenko M."/>
            <person name="Klepikova A."/>
            <person name="Omelchenko D."/>
            <person name="Novikova G."/>
            <person name="Obukhova E."/>
            <person name="Bogdanov V."/>
            <person name="Penin A."/>
            <person name="Logacheva M."/>
        </authorList>
    </citation>
    <scope>NUCLEOTIDE SEQUENCE</scope>
    <source>
        <strain evidence="3">Hsosn_3</strain>
        <tissue evidence="3">Leaf</tissue>
    </source>
</reference>
<proteinExistence type="predicted"/>
<dbReference type="Pfam" id="PF00626">
    <property type="entry name" value="Gelsolin"/>
    <property type="match status" value="1"/>
</dbReference>
<dbReference type="Gene3D" id="3.40.20.10">
    <property type="entry name" value="Severin"/>
    <property type="match status" value="1"/>
</dbReference>
<protein>
    <recommendedName>
        <fullName evidence="2">Gelsolin-like domain-containing protein</fullName>
    </recommendedName>
</protein>
<evidence type="ECO:0000259" key="2">
    <source>
        <dbReference type="Pfam" id="PF00626"/>
    </source>
</evidence>
<dbReference type="SUPFAM" id="SSF82754">
    <property type="entry name" value="C-terminal, gelsolin-like domain of Sec23/24"/>
    <property type="match status" value="1"/>
</dbReference>
<evidence type="ECO:0000313" key="4">
    <source>
        <dbReference type="Proteomes" id="UP001237642"/>
    </source>
</evidence>
<evidence type="ECO:0000313" key="3">
    <source>
        <dbReference type="EMBL" id="KAK1368474.1"/>
    </source>
</evidence>
<dbReference type="Proteomes" id="UP001237642">
    <property type="component" value="Unassembled WGS sequence"/>
</dbReference>
<dbReference type="InterPro" id="IPR036180">
    <property type="entry name" value="Gelsolin-like_dom_sf"/>
</dbReference>
<dbReference type="InterPro" id="IPR007123">
    <property type="entry name" value="Gelsolin-like_dom"/>
</dbReference>
<gene>
    <name evidence="3" type="ORF">POM88_034566</name>
</gene>